<evidence type="ECO:0000256" key="4">
    <source>
        <dbReference type="ARBA" id="ARBA00022989"/>
    </source>
</evidence>
<evidence type="ECO:0000313" key="7">
    <source>
        <dbReference type="EMBL" id="BBB32486.1"/>
    </source>
</evidence>
<gene>
    <name evidence="7" type="primary">lptG</name>
    <name evidence="7" type="ORF">TTHT_0931</name>
</gene>
<feature type="transmembrane region" description="Helical" evidence="6">
    <location>
        <begin position="278"/>
        <end position="296"/>
    </location>
</feature>
<dbReference type="PANTHER" id="PTHR33529:SF6">
    <property type="entry name" value="YJGP_YJGQ FAMILY PERMEASE"/>
    <property type="match status" value="1"/>
</dbReference>
<feature type="transmembrane region" description="Helical" evidence="6">
    <location>
        <begin position="302"/>
        <end position="326"/>
    </location>
</feature>
<sequence length="769" mass="88719">MKILELYILKKLFVTFVAAEIVYSLIFFIQNLFILSSLIVEKHSPIYESLLLILYMLPKTIAYTIPFSVIFSGLFVTFKMASTSELVAINSSGIELKTQQKPYVVFAFFITLLYAFMVFYLLPFSKQKRDNLINKINIRSVIYSLNSGEFNKISDSFYIYAQKTQKNIFENVIAFNYINFNDFKIIFSKKAMLNLNEKKLSLALKFFNGKEYLFSSKKTDNISESTFGKKILVVSINPDLLIKKDSEKAARDKFTLKKLVYFLKNKDKIAISIFLKRLLMILFVFISPLLGFYIGFTLKRGAVISGAIVYGFIISFFYVILLNIFVNLLQHNIFVGSILIFALLLTLVYFTFVNKEKIEKPLVVKERKSVVDFLKNKMRRIQYLFENSFIRKIEEKELVSIKFPLLIRYVVLNFLKTFLLFFVILQGVYLLTITLKIIVNLFKYKGNILSGLKFILYSTLAVYPLIIPFSFLIAALFYFISLEDNNEITAIKASGISIYSIIVPIGYISLIFSIVLLFFTTLFSPLSSKKSSILYSEINARKKSIIVKKLKLKNSSVIRSLTNKNGFYWCDYYDFQNGEFINFISLNIDFSDGNLKEIYKAEKIFVKNDTVKGKKNDMLISRNANGTYLTLKNPDKVVIWDNLSYFKEIEPSPEEMTQFELRKYISRKKAIGIKPYKFITNYYYRLASAFSPLILLLFGLPLALGGEGRKKKPITGVGLGLVLVIIYYIITSLSLSFGAKHYLPSFFAAWLTNLLFALTGLYLFTKIKT</sequence>
<proteinExistence type="predicted"/>
<feature type="transmembrane region" description="Helical" evidence="6">
    <location>
        <begin position="12"/>
        <end position="40"/>
    </location>
</feature>
<evidence type="ECO:0000256" key="2">
    <source>
        <dbReference type="ARBA" id="ARBA00022475"/>
    </source>
</evidence>
<keyword evidence="4 6" id="KW-1133">Transmembrane helix</keyword>
<organism evidence="7 8">
    <name type="scientific">Thermotomaculum hydrothermale</name>
    <dbReference type="NCBI Taxonomy" id="981385"/>
    <lineage>
        <taxon>Bacteria</taxon>
        <taxon>Pseudomonadati</taxon>
        <taxon>Acidobacteriota</taxon>
        <taxon>Holophagae</taxon>
        <taxon>Thermotomaculales</taxon>
        <taxon>Thermotomaculaceae</taxon>
        <taxon>Thermotomaculum</taxon>
    </lineage>
</organism>
<dbReference type="KEGG" id="thyd:TTHT_0931"/>
<evidence type="ECO:0000313" key="8">
    <source>
        <dbReference type="Proteomes" id="UP000595564"/>
    </source>
</evidence>
<feature type="transmembrane region" description="Helical" evidence="6">
    <location>
        <begin position="682"/>
        <end position="702"/>
    </location>
</feature>
<dbReference type="EMBL" id="AP017470">
    <property type="protein sequence ID" value="BBB32486.1"/>
    <property type="molecule type" value="Genomic_DNA"/>
</dbReference>
<name>A0A7R6PQH1_9BACT</name>
<dbReference type="GO" id="GO:0043190">
    <property type="term" value="C:ATP-binding cassette (ABC) transporter complex"/>
    <property type="evidence" value="ECO:0007669"/>
    <property type="project" value="TreeGrafter"/>
</dbReference>
<dbReference type="RefSeq" id="WP_201328837.1">
    <property type="nucleotide sequence ID" value="NZ_AP017470.1"/>
</dbReference>
<dbReference type="Proteomes" id="UP000595564">
    <property type="component" value="Chromosome"/>
</dbReference>
<keyword evidence="8" id="KW-1185">Reference proteome</keyword>
<protein>
    <submittedName>
        <fullName evidence="7">Lipopolysaccharide export system permease protein</fullName>
    </submittedName>
</protein>
<feature type="transmembrane region" description="Helical" evidence="6">
    <location>
        <begin position="418"/>
        <end position="442"/>
    </location>
</feature>
<dbReference type="Pfam" id="PF03739">
    <property type="entry name" value="LptF_LptG"/>
    <property type="match status" value="2"/>
</dbReference>
<reference evidence="7 8" key="1">
    <citation type="journal article" date="2012" name="Extremophiles">
        <title>Thermotomaculum hydrothermale gen. nov., sp. nov., a novel heterotrophic thermophile within the phylum Acidobacteria from a deep-sea hydrothermal vent chimney in the Southern Okinawa Trough.</title>
        <authorList>
            <person name="Izumi H."/>
            <person name="Nunoura T."/>
            <person name="Miyazaki M."/>
            <person name="Mino S."/>
            <person name="Toki T."/>
            <person name="Takai K."/>
            <person name="Sako Y."/>
            <person name="Sawabe T."/>
            <person name="Nakagawa S."/>
        </authorList>
    </citation>
    <scope>NUCLEOTIDE SEQUENCE [LARGE SCALE GENOMIC DNA]</scope>
    <source>
        <strain evidence="7 8">AC55</strain>
    </source>
</reference>
<dbReference type="InterPro" id="IPR005495">
    <property type="entry name" value="LptG/LptF_permease"/>
</dbReference>
<evidence type="ECO:0000256" key="3">
    <source>
        <dbReference type="ARBA" id="ARBA00022692"/>
    </source>
</evidence>
<comment type="subcellular location">
    <subcellularLocation>
        <location evidence="1">Cell membrane</location>
        <topology evidence="1">Multi-pass membrane protein</topology>
    </subcellularLocation>
</comment>
<dbReference type="GO" id="GO:0015920">
    <property type="term" value="P:lipopolysaccharide transport"/>
    <property type="evidence" value="ECO:0007669"/>
    <property type="project" value="TreeGrafter"/>
</dbReference>
<evidence type="ECO:0000256" key="1">
    <source>
        <dbReference type="ARBA" id="ARBA00004651"/>
    </source>
</evidence>
<feature type="transmembrane region" description="Helical" evidence="6">
    <location>
        <begin position="333"/>
        <end position="352"/>
    </location>
</feature>
<keyword evidence="3 6" id="KW-0812">Transmembrane</keyword>
<feature type="transmembrane region" description="Helical" evidence="6">
    <location>
        <begin position="742"/>
        <end position="764"/>
    </location>
</feature>
<evidence type="ECO:0000256" key="6">
    <source>
        <dbReference type="SAM" id="Phobius"/>
    </source>
</evidence>
<feature type="transmembrane region" description="Helical" evidence="6">
    <location>
        <begin position="714"/>
        <end position="730"/>
    </location>
</feature>
<feature type="transmembrane region" description="Helical" evidence="6">
    <location>
        <begin position="501"/>
        <end position="523"/>
    </location>
</feature>
<accession>A0A7R6PQH1</accession>
<keyword evidence="5 6" id="KW-0472">Membrane</keyword>
<dbReference type="AlphaFoldDB" id="A0A7R6PQH1"/>
<keyword evidence="2" id="KW-1003">Cell membrane</keyword>
<feature type="transmembrane region" description="Helical" evidence="6">
    <location>
        <begin position="454"/>
        <end position="481"/>
    </location>
</feature>
<evidence type="ECO:0000256" key="5">
    <source>
        <dbReference type="ARBA" id="ARBA00023136"/>
    </source>
</evidence>
<feature type="transmembrane region" description="Helical" evidence="6">
    <location>
        <begin position="102"/>
        <end position="122"/>
    </location>
</feature>
<dbReference type="PANTHER" id="PTHR33529">
    <property type="entry name" value="SLR0882 PROTEIN-RELATED"/>
    <property type="match status" value="1"/>
</dbReference>